<feature type="non-terminal residue" evidence="2">
    <location>
        <position position="24"/>
    </location>
</feature>
<accession>A0A0F9F2X6</accession>
<protein>
    <submittedName>
        <fullName evidence="2">Uncharacterized protein</fullName>
    </submittedName>
</protein>
<evidence type="ECO:0000256" key="1">
    <source>
        <dbReference type="SAM" id="MobiDB-lite"/>
    </source>
</evidence>
<name>A0A0F9F2X6_9ZZZZ</name>
<comment type="caution">
    <text evidence="2">The sequence shown here is derived from an EMBL/GenBank/DDBJ whole genome shotgun (WGS) entry which is preliminary data.</text>
</comment>
<proteinExistence type="predicted"/>
<reference evidence="2" key="1">
    <citation type="journal article" date="2015" name="Nature">
        <title>Complex archaea that bridge the gap between prokaryotes and eukaryotes.</title>
        <authorList>
            <person name="Spang A."/>
            <person name="Saw J.H."/>
            <person name="Jorgensen S.L."/>
            <person name="Zaremba-Niedzwiedzka K."/>
            <person name="Martijn J."/>
            <person name="Lind A.E."/>
            <person name="van Eijk R."/>
            <person name="Schleper C."/>
            <person name="Guy L."/>
            <person name="Ettema T.J."/>
        </authorList>
    </citation>
    <scope>NUCLEOTIDE SEQUENCE</scope>
</reference>
<feature type="region of interest" description="Disordered" evidence="1">
    <location>
        <begin position="1"/>
        <end position="24"/>
    </location>
</feature>
<dbReference type="EMBL" id="LAZR01025161">
    <property type="protein sequence ID" value="KKL72796.1"/>
    <property type="molecule type" value="Genomic_DNA"/>
</dbReference>
<gene>
    <name evidence="2" type="ORF">LCGC14_2081350</name>
</gene>
<organism evidence="2">
    <name type="scientific">marine sediment metagenome</name>
    <dbReference type="NCBI Taxonomy" id="412755"/>
    <lineage>
        <taxon>unclassified sequences</taxon>
        <taxon>metagenomes</taxon>
        <taxon>ecological metagenomes</taxon>
    </lineage>
</organism>
<evidence type="ECO:0000313" key="2">
    <source>
        <dbReference type="EMBL" id="KKL72796.1"/>
    </source>
</evidence>
<sequence>MRAARIGDGTDQAVGFAGGDWPGS</sequence>
<dbReference type="AlphaFoldDB" id="A0A0F9F2X6"/>